<reference evidence="2 3" key="1">
    <citation type="journal article" date="2018" name="Arch. Microbiol.">
        <title>New insights into the metabolic potential of the phototrophic purple bacterium Rhodopila globiformis DSM 161(T) from its draft genome sequence and evidence for a vanadium-dependent nitrogenase.</title>
        <authorList>
            <person name="Imhoff J.F."/>
            <person name="Rahn T."/>
            <person name="Kunzel S."/>
            <person name="Neulinger S.C."/>
        </authorList>
    </citation>
    <scope>NUCLEOTIDE SEQUENCE [LARGE SCALE GENOMIC DNA]</scope>
    <source>
        <strain evidence="2 3">DSM 161</strain>
    </source>
</reference>
<evidence type="ECO:0000313" key="3">
    <source>
        <dbReference type="Proteomes" id="UP000239724"/>
    </source>
</evidence>
<feature type="compositionally biased region" description="Basic residues" evidence="1">
    <location>
        <begin position="99"/>
        <end position="110"/>
    </location>
</feature>
<feature type="region of interest" description="Disordered" evidence="1">
    <location>
        <begin position="92"/>
        <end position="146"/>
    </location>
</feature>
<name>A0A2S6MTU1_RHOGL</name>
<gene>
    <name evidence="2" type="ORF">CCS01_31930</name>
</gene>
<dbReference type="SUPFAM" id="SSF111369">
    <property type="entry name" value="HlyD-like secretion proteins"/>
    <property type="match status" value="1"/>
</dbReference>
<sequence>MKRFAIAIAALAVLAGGWFSFQRLFPGTPPGILYGNVEIRQVDLAFNSEGTVTSMPRQEGDPVKAGEAIARLDDATYRSAVAVAAARRDSAKAQLDKLVKRHPARGHRPGPRQPRQRQGDPGERPDKLQPPDGACRQERHHPATGG</sequence>
<organism evidence="2 3">
    <name type="scientific">Rhodopila globiformis</name>
    <name type="common">Rhodopseudomonas globiformis</name>
    <dbReference type="NCBI Taxonomy" id="1071"/>
    <lineage>
        <taxon>Bacteria</taxon>
        <taxon>Pseudomonadati</taxon>
        <taxon>Pseudomonadota</taxon>
        <taxon>Alphaproteobacteria</taxon>
        <taxon>Acetobacterales</taxon>
        <taxon>Acetobacteraceae</taxon>
        <taxon>Rhodopila</taxon>
    </lineage>
</organism>
<evidence type="ECO:0000256" key="1">
    <source>
        <dbReference type="SAM" id="MobiDB-lite"/>
    </source>
</evidence>
<proteinExistence type="predicted"/>
<dbReference type="EMBL" id="NHRY01000277">
    <property type="protein sequence ID" value="PPQ25777.1"/>
    <property type="molecule type" value="Genomic_DNA"/>
</dbReference>
<keyword evidence="3" id="KW-1185">Reference proteome</keyword>
<dbReference type="Gene3D" id="2.40.50.100">
    <property type="match status" value="1"/>
</dbReference>
<dbReference type="AlphaFoldDB" id="A0A2S6MTU1"/>
<feature type="compositionally biased region" description="Basic and acidic residues" evidence="1">
    <location>
        <begin position="117"/>
        <end position="146"/>
    </location>
</feature>
<evidence type="ECO:0000313" key="2">
    <source>
        <dbReference type="EMBL" id="PPQ25777.1"/>
    </source>
</evidence>
<dbReference type="OrthoDB" id="9813967at2"/>
<protein>
    <submittedName>
        <fullName evidence="2">Uncharacterized protein</fullName>
    </submittedName>
</protein>
<dbReference type="RefSeq" id="WP_104523391.1">
    <property type="nucleotide sequence ID" value="NZ_NHRY01000277.1"/>
</dbReference>
<accession>A0A2S6MTU1</accession>
<comment type="caution">
    <text evidence="2">The sequence shown here is derived from an EMBL/GenBank/DDBJ whole genome shotgun (WGS) entry which is preliminary data.</text>
</comment>
<dbReference type="Proteomes" id="UP000239724">
    <property type="component" value="Unassembled WGS sequence"/>
</dbReference>